<dbReference type="PANTHER" id="PTHR43530">
    <property type="entry name" value="QUEUINE TRNA-RIBOSYLTRANSFERASE CATALYTIC SUBUNIT 1"/>
    <property type="match status" value="1"/>
</dbReference>
<feature type="binding site" evidence="6">
    <location>
        <begin position="94"/>
        <end position="98"/>
    </location>
    <ligand>
        <name>substrate</name>
    </ligand>
</feature>
<reference evidence="8 9" key="1">
    <citation type="submission" date="2016-04" db="EMBL/GenBank/DDBJ databases">
        <title>The genome of Intoshia linei affirms orthonectids as highly simplified spiralians.</title>
        <authorList>
            <person name="Mikhailov K.V."/>
            <person name="Slusarev G.S."/>
            <person name="Nikitin M.A."/>
            <person name="Logacheva M.D."/>
            <person name="Penin A."/>
            <person name="Aleoshin V."/>
            <person name="Panchin Y.V."/>
        </authorList>
    </citation>
    <scope>NUCLEOTIDE SEQUENCE [LARGE SCALE GENOMIC DNA]</scope>
    <source>
        <strain evidence="8">Intl2013</strain>
        <tissue evidence="8">Whole animal</tissue>
    </source>
</reference>
<comment type="cofactor">
    <cofactor evidence="6">
        <name>Zn(2+)</name>
        <dbReference type="ChEBI" id="CHEBI:29105"/>
    </cofactor>
</comment>
<comment type="catalytic activity">
    <reaction evidence="6">
        <text>guanosine(34) in tRNA + queuine = queuosine(34) in tRNA + guanine</text>
        <dbReference type="Rhea" id="RHEA:16633"/>
        <dbReference type="Rhea" id="RHEA-COMP:10341"/>
        <dbReference type="Rhea" id="RHEA-COMP:18571"/>
        <dbReference type="ChEBI" id="CHEBI:16235"/>
        <dbReference type="ChEBI" id="CHEBI:17433"/>
        <dbReference type="ChEBI" id="CHEBI:74269"/>
        <dbReference type="ChEBI" id="CHEBI:194431"/>
        <dbReference type="EC" id="2.4.2.64"/>
    </reaction>
</comment>
<comment type="similarity">
    <text evidence="6">Belongs to the queuine tRNA-ribosyltransferase family.</text>
</comment>
<dbReference type="GO" id="GO:0046872">
    <property type="term" value="F:metal ion binding"/>
    <property type="evidence" value="ECO:0007669"/>
    <property type="project" value="UniProtKB-KW"/>
</dbReference>
<dbReference type="EMBL" id="LWCA01000007">
    <property type="protein sequence ID" value="OAF72040.1"/>
    <property type="molecule type" value="Genomic_DNA"/>
</dbReference>
<protein>
    <recommendedName>
        <fullName evidence="6">Queuine tRNA-ribosyltransferase catalytic subunit 1</fullName>
        <ecNumber evidence="6">2.4.2.64</ecNumber>
    </recommendedName>
    <alternativeName>
        <fullName evidence="6">Guanine insertion enzyme</fullName>
    </alternativeName>
    <alternativeName>
        <fullName evidence="6">tRNA-guanine transglycosylase</fullName>
    </alternativeName>
</protein>
<sequence>MKVKDFVIVAKCQHTRARVAKFHLPHGIINTPVFMPVGSKGAIKGILPEQLSKINVEILLANTYHMQEMPGSDVVKEYGYLHKYMNWNKPILTDSGGFQMVSLSKLSSVTEEGVMFTSPVDETKMMLTPEKSMEIQNNLGADIIMQLDDVISSRISGERVKIAMNRSIRWLDRCLKAHNRKDDQLLFPIVQGGLDSELRKFSAQELVKRNTRGYAIGGLSGGESKSDFWKMVSISILNLPENKPRYVMGVGYAEDIIVSVALGADMFDCVSPTRMAVRFFHFVTYQVNGLSKVLQVGQRFGNALVDNYGSISLKKREYALDKSPIDSNCDCFTCQNYTKSQLNNMIGKTSDSCTFISIHNLTYMMNLMSRIQESIKSDNFVNFVKMFIKTRFKTTPKWILDAFNSMGVNLH</sequence>
<feature type="binding site" evidence="6">
    <location>
        <position position="218"/>
    </location>
    <ligand>
        <name>substrate</name>
    </ligand>
</feature>
<comment type="function">
    <text evidence="6">Catalytic subunit of the queuine tRNA-ribosyltransferase (TGT) that catalyzes the base-exchange of a guanine (G) residue with queuine (Q) at position 34 (anticodon wobble position) in tRNAs with GU(N) anticodons (tRNA-Asp, -Asn, -His and -Tyr), resulting in the hypermodified nucleoside queuosine (7-(((4,5-cis-dihydroxy-2-cyclopenten-1-yl)amino)methyl)-7-deazaguanosine). Catalysis occurs through a double-displacement mechanism. The nucleophile active site attacks the C1' of nucleotide 34 to detach the guanine base from the RNA, forming a covalent enzyme-RNA intermediate. The proton acceptor active site deprotonates the incoming queuine, allowing a nucleophilic attack on the C1' of the ribose to form the product.</text>
</comment>
<feature type="binding site" evidence="6">
    <location>
        <position position="148"/>
    </location>
    <ligand>
        <name>substrate</name>
    </ligand>
</feature>
<keyword evidence="9" id="KW-1185">Reference proteome</keyword>
<proteinExistence type="inferred from homology"/>
<dbReference type="InterPro" id="IPR002616">
    <property type="entry name" value="tRNA_ribo_trans-like"/>
</dbReference>
<dbReference type="Pfam" id="PF01702">
    <property type="entry name" value="TGT"/>
    <property type="match status" value="1"/>
</dbReference>
<dbReference type="GO" id="GO:0006400">
    <property type="term" value="P:tRNA modification"/>
    <property type="evidence" value="ECO:0007669"/>
    <property type="project" value="InterPro"/>
</dbReference>
<keyword evidence="3 6" id="KW-0819">tRNA processing</keyword>
<accession>A0A177BCV4</accession>
<feature type="active site" description="Proton acceptor" evidence="6">
    <location>
        <position position="94"/>
    </location>
</feature>
<keyword evidence="6" id="KW-0963">Cytoplasm</keyword>
<evidence type="ECO:0000256" key="2">
    <source>
        <dbReference type="ARBA" id="ARBA00022679"/>
    </source>
</evidence>
<dbReference type="Proteomes" id="UP000078046">
    <property type="component" value="Unassembled WGS sequence"/>
</dbReference>
<feature type="binding site" evidence="6">
    <location>
        <position position="334"/>
    </location>
    <ligand>
        <name>Zn(2+)</name>
        <dbReference type="ChEBI" id="CHEBI:29105"/>
    </ligand>
</feature>
<dbReference type="NCBIfam" id="TIGR00449">
    <property type="entry name" value="tgt_general"/>
    <property type="match status" value="1"/>
</dbReference>
<organism evidence="8 9">
    <name type="scientific">Intoshia linei</name>
    <dbReference type="NCBI Taxonomy" id="1819745"/>
    <lineage>
        <taxon>Eukaryota</taxon>
        <taxon>Metazoa</taxon>
        <taxon>Spiralia</taxon>
        <taxon>Lophotrochozoa</taxon>
        <taxon>Mesozoa</taxon>
        <taxon>Orthonectida</taxon>
        <taxon>Rhopaluridae</taxon>
        <taxon>Intoshia</taxon>
    </lineage>
</organism>
<evidence type="ECO:0000313" key="8">
    <source>
        <dbReference type="EMBL" id="OAF72040.1"/>
    </source>
</evidence>
<comment type="caution">
    <text evidence="6">Lacks conserved residue(s) required for the propagation of feature annotation.</text>
</comment>
<dbReference type="InterPro" id="IPR036511">
    <property type="entry name" value="TGT-like_sf"/>
</dbReference>
<feature type="region of interest" description="RNA binding" evidence="6">
    <location>
        <begin position="249"/>
        <end position="255"/>
    </location>
</feature>
<comment type="subcellular location">
    <subcellularLocation>
        <location evidence="6">Cytoplasm</location>
    </subcellularLocation>
</comment>
<evidence type="ECO:0000256" key="3">
    <source>
        <dbReference type="ARBA" id="ARBA00022694"/>
    </source>
</evidence>
<feature type="binding site" evidence="6">
    <location>
        <position position="329"/>
    </location>
    <ligand>
        <name>Zn(2+)</name>
        <dbReference type="ChEBI" id="CHEBI:29105"/>
    </ligand>
</feature>
<keyword evidence="1 6" id="KW-0328">Glycosyltransferase</keyword>
<dbReference type="AlphaFoldDB" id="A0A177BCV4"/>
<keyword evidence="4 6" id="KW-0479">Metal-binding</keyword>
<comment type="caution">
    <text evidence="8">The sequence shown here is derived from an EMBL/GenBank/DDBJ whole genome shotgun (WGS) entry which is preliminary data.</text>
</comment>
<dbReference type="OrthoDB" id="10249838at2759"/>
<dbReference type="InterPro" id="IPR004803">
    <property type="entry name" value="TGT"/>
</dbReference>
<dbReference type="HAMAP" id="MF_00168">
    <property type="entry name" value="Q_tRNA_Tgt"/>
    <property type="match status" value="1"/>
</dbReference>
<evidence type="ECO:0000256" key="6">
    <source>
        <dbReference type="HAMAP-Rule" id="MF_03218"/>
    </source>
</evidence>
<keyword evidence="2 6" id="KW-0808">Transferase</keyword>
<feature type="binding site" evidence="6">
    <location>
        <position position="331"/>
    </location>
    <ligand>
        <name>Zn(2+)</name>
        <dbReference type="ChEBI" id="CHEBI:29105"/>
    </ligand>
</feature>
<dbReference type="SUPFAM" id="SSF51713">
    <property type="entry name" value="tRNA-guanine transglycosylase"/>
    <property type="match status" value="1"/>
</dbReference>
<feature type="domain" description="tRNA-guanine(15) transglycosylase-like" evidence="7">
    <location>
        <begin position="15"/>
        <end position="391"/>
    </location>
</feature>
<dbReference type="GO" id="GO:0005829">
    <property type="term" value="C:cytosol"/>
    <property type="evidence" value="ECO:0007669"/>
    <property type="project" value="TreeGrafter"/>
</dbReference>
<feature type="binding site" evidence="6">
    <location>
        <position position="359"/>
    </location>
    <ligand>
        <name>Zn(2+)</name>
        <dbReference type="ChEBI" id="CHEBI:29105"/>
    </ligand>
</feature>
<evidence type="ECO:0000313" key="9">
    <source>
        <dbReference type="Proteomes" id="UP000078046"/>
    </source>
</evidence>
<dbReference type="Gene3D" id="3.20.20.105">
    <property type="entry name" value="Queuine tRNA-ribosyltransferase-like"/>
    <property type="match status" value="1"/>
</dbReference>
<dbReference type="PANTHER" id="PTHR43530:SF1">
    <property type="entry name" value="QUEUINE TRNA-RIBOSYLTRANSFERASE CATALYTIC SUBUNIT 1"/>
    <property type="match status" value="1"/>
</dbReference>
<comment type="subunit">
    <text evidence="6">Heterodimer of a catalytic subunit and an accessory subunit.</text>
</comment>
<evidence type="ECO:0000256" key="5">
    <source>
        <dbReference type="ARBA" id="ARBA00022833"/>
    </source>
</evidence>
<feature type="binding site" evidence="6">
    <location>
        <position position="191"/>
    </location>
    <ligand>
        <name>substrate</name>
    </ligand>
</feature>
<name>A0A177BCV4_9BILA</name>
<dbReference type="NCBIfam" id="TIGR00430">
    <property type="entry name" value="Q_tRNA_tgt"/>
    <property type="match status" value="1"/>
</dbReference>
<dbReference type="EC" id="2.4.2.64" evidence="6"/>
<keyword evidence="5 6" id="KW-0862">Zinc</keyword>
<dbReference type="GO" id="GO:0008479">
    <property type="term" value="F:tRNA-guanosine(34) queuine transglycosylase activity"/>
    <property type="evidence" value="ECO:0007669"/>
    <property type="project" value="UniProtKB-UniRule"/>
</dbReference>
<gene>
    <name evidence="8" type="ORF">A3Q56_00171</name>
</gene>
<evidence type="ECO:0000259" key="7">
    <source>
        <dbReference type="Pfam" id="PF01702"/>
    </source>
</evidence>
<evidence type="ECO:0000256" key="4">
    <source>
        <dbReference type="ARBA" id="ARBA00022723"/>
    </source>
</evidence>
<evidence type="ECO:0000256" key="1">
    <source>
        <dbReference type="ARBA" id="ARBA00022676"/>
    </source>
</evidence>
<feature type="active site" description="Nucleophile" evidence="6">
    <location>
        <position position="268"/>
    </location>
</feature>